<evidence type="ECO:0000313" key="7">
    <source>
        <dbReference type="Proteomes" id="UP000290624"/>
    </source>
</evidence>
<comment type="pathway">
    <text evidence="2">Metabolic intermediate metabolism; propanoyl-CoA degradation; succinyl-CoA from propanoyl-CoA: step 3/3.</text>
</comment>
<dbReference type="InterPro" id="IPR016176">
    <property type="entry name" value="Cbl-dep_enz_cat"/>
</dbReference>
<comment type="catalytic activity">
    <reaction evidence="1">
        <text>(R)-methylmalonyl-CoA = succinyl-CoA</text>
        <dbReference type="Rhea" id="RHEA:22888"/>
        <dbReference type="ChEBI" id="CHEBI:57292"/>
        <dbReference type="ChEBI" id="CHEBI:57326"/>
        <dbReference type="EC" id="5.4.99.2"/>
    </reaction>
</comment>
<dbReference type="GO" id="GO:0005737">
    <property type="term" value="C:cytoplasm"/>
    <property type="evidence" value="ECO:0007669"/>
    <property type="project" value="TreeGrafter"/>
</dbReference>
<evidence type="ECO:0000256" key="3">
    <source>
        <dbReference type="ARBA" id="ARBA00011870"/>
    </source>
</evidence>
<dbReference type="InterPro" id="IPR004608">
    <property type="entry name" value="MMCoA_mutase_b"/>
</dbReference>
<dbReference type="Proteomes" id="UP000290624">
    <property type="component" value="Unassembled WGS sequence"/>
</dbReference>
<name>A0A4Q2EH16_9ACTN</name>
<dbReference type="AlphaFoldDB" id="A0A4Q2EH16"/>
<dbReference type="PANTHER" id="PTHR48101:SF4">
    <property type="entry name" value="METHYLMALONYL-COA MUTASE, MITOCHONDRIAL"/>
    <property type="match status" value="1"/>
</dbReference>
<reference evidence="6 7" key="1">
    <citation type="submission" date="2018-01" db="EMBL/GenBank/DDBJ databases">
        <title>Lactibacter flavus gen. nov., sp. nov., a novel bacterium of the family Propionibacteriaceae isolated from raw milk and dairy products.</title>
        <authorList>
            <person name="Wenning M."/>
            <person name="Breitenwieser F."/>
            <person name="Huptas C."/>
            <person name="von Neubeck M."/>
            <person name="Busse H.-J."/>
            <person name="Scherer S."/>
        </authorList>
    </citation>
    <scope>NUCLEOTIDE SEQUENCE [LARGE SCALE GENOMIC DNA]</scope>
    <source>
        <strain evidence="6 7">VG341</strain>
    </source>
</reference>
<comment type="caution">
    <text evidence="6">The sequence shown here is derived from an EMBL/GenBank/DDBJ whole genome shotgun (WGS) entry which is preliminary data.</text>
</comment>
<dbReference type="OrthoDB" id="9762378at2"/>
<dbReference type="GO" id="GO:0019678">
    <property type="term" value="P:propionate metabolic process, methylmalonyl pathway"/>
    <property type="evidence" value="ECO:0007669"/>
    <property type="project" value="TreeGrafter"/>
</dbReference>
<organism evidence="6 7">
    <name type="scientific">Propioniciclava flava</name>
    <dbReference type="NCBI Taxonomy" id="2072026"/>
    <lineage>
        <taxon>Bacteria</taxon>
        <taxon>Bacillati</taxon>
        <taxon>Actinomycetota</taxon>
        <taxon>Actinomycetes</taxon>
        <taxon>Propionibacteriales</taxon>
        <taxon>Propionibacteriaceae</taxon>
        <taxon>Propioniciclava</taxon>
    </lineage>
</organism>
<dbReference type="GO" id="GO:0019652">
    <property type="term" value="P:lactate fermentation to propionate and acetate"/>
    <property type="evidence" value="ECO:0007669"/>
    <property type="project" value="InterPro"/>
</dbReference>
<gene>
    <name evidence="6" type="primary">mutA</name>
    <name evidence="6" type="ORF">C1706_10335</name>
</gene>
<dbReference type="Gene3D" id="3.40.50.280">
    <property type="entry name" value="Cobalamin-binding domain"/>
    <property type="match status" value="1"/>
</dbReference>
<dbReference type="InterPro" id="IPR006099">
    <property type="entry name" value="MeMalonylCoA_mutase_a/b_cat"/>
</dbReference>
<comment type="subunit">
    <text evidence="3">Heterodimer of an alpha and a beta chain.</text>
</comment>
<evidence type="ECO:0000256" key="2">
    <source>
        <dbReference type="ARBA" id="ARBA00005146"/>
    </source>
</evidence>
<keyword evidence="7" id="KW-1185">Reference proteome</keyword>
<evidence type="ECO:0000313" key="6">
    <source>
        <dbReference type="EMBL" id="RXW31926.1"/>
    </source>
</evidence>
<dbReference type="Gene3D" id="3.20.20.240">
    <property type="entry name" value="Methylmalonyl-CoA mutase"/>
    <property type="match status" value="1"/>
</dbReference>
<feature type="domain" description="Methylmalonyl-CoA mutase alpha/beta chain catalytic" evidence="5">
    <location>
        <begin position="137"/>
        <end position="453"/>
    </location>
</feature>
<dbReference type="PANTHER" id="PTHR48101">
    <property type="entry name" value="METHYLMALONYL-COA MUTASE, MITOCHONDRIAL-RELATED"/>
    <property type="match status" value="1"/>
</dbReference>
<dbReference type="Gene3D" id="1.10.196.20">
    <property type="match status" value="1"/>
</dbReference>
<dbReference type="RefSeq" id="WP_129459145.1">
    <property type="nucleotide sequence ID" value="NZ_PPCV01000006.1"/>
</dbReference>
<dbReference type="Pfam" id="PF01642">
    <property type="entry name" value="MM_CoA_mutase"/>
    <property type="match status" value="1"/>
</dbReference>
<sequence length="625" mass="65614">MSVDPEQLTLAGGFPSVTDEQWEAEVLKVLNRGRPEGKQLTVEEGLKRLTTTTLDGLQIAPLYTAGDSPAELGYPGAMPFTRGASVRNGDAVAWGVRQLHEDPDVALTRQAILDDLERGATSVWLRLDPDAIPADRLADVLADVQLDLAAVRVISNTDPAGAATALIEVFRGSGNDPENLKGSLGIDALRYAALNGTTPDLSAHRAFVAEATESLPGVVALTVDVLPYVGAGADDVQELAFAIATGIEYLRDLDDAGISPDLAVTQLEFRVSATADQFMTISRLRALRRLWARVTEVSGVTEALRGAHTHAVTSPRMFSTVDPYVNLLRATIATFGAATGGADAITVLPFDHAAGLPSSFSRRIARNTQVIAAEESNLGRVMDPAGGSWYVEALTEELAQAAWVIVGEIEAAGGMAAALASGDIERRIGQTNEARAAKLATRAIELTGVSMFPLAGEVKFEAKPRPEAPVLGGLTQIRDSQVFEELRGQAWAYQAEHGAPPEVFLACLGQQRDFGARQGFASNVLLVGGLHPAESHGGTPAEIAERAAQAGAKVAVLASSAKVYADQAVPVAEALKAAGVEKVYLAGQLAEAGEAPDGLFDGTIALGMNVVDFLNSTFTTLGVTR</sequence>
<dbReference type="UniPathway" id="UPA00945">
    <property type="reaction ID" value="UER00910"/>
</dbReference>
<dbReference type="GO" id="GO:0004494">
    <property type="term" value="F:methylmalonyl-CoA mutase activity"/>
    <property type="evidence" value="ECO:0007669"/>
    <property type="project" value="UniProtKB-UniRule"/>
</dbReference>
<dbReference type="CDD" id="cd03677">
    <property type="entry name" value="MM_CoA_mutase_beta"/>
    <property type="match status" value="1"/>
</dbReference>
<evidence type="ECO:0000256" key="4">
    <source>
        <dbReference type="NCBIfam" id="TIGR00642"/>
    </source>
</evidence>
<dbReference type="SUPFAM" id="SSF51703">
    <property type="entry name" value="Cobalamin (vitamin B12)-dependent enzymes"/>
    <property type="match status" value="1"/>
</dbReference>
<accession>A0A4Q2EH16</accession>
<evidence type="ECO:0000256" key="1">
    <source>
        <dbReference type="ARBA" id="ARBA00000290"/>
    </source>
</evidence>
<dbReference type="InterPro" id="IPR024067">
    <property type="entry name" value="Me-malonyl-CoA_mutase_sm_su_N"/>
</dbReference>
<dbReference type="NCBIfam" id="TIGR00642">
    <property type="entry name" value="mmCoA_mut_beta"/>
    <property type="match status" value="1"/>
</dbReference>
<proteinExistence type="predicted"/>
<evidence type="ECO:0000259" key="5">
    <source>
        <dbReference type="Pfam" id="PF01642"/>
    </source>
</evidence>
<dbReference type="EC" id="5.4.99.2" evidence="4"/>
<protein>
    <recommendedName>
        <fullName evidence="4">Methylmalonyl-CoA mutase small subunit</fullName>
        <ecNumber evidence="4">5.4.99.2</ecNumber>
    </recommendedName>
</protein>
<dbReference type="EMBL" id="PPCV01000006">
    <property type="protein sequence ID" value="RXW31926.1"/>
    <property type="molecule type" value="Genomic_DNA"/>
</dbReference>
<dbReference type="GO" id="GO:0031419">
    <property type="term" value="F:cobalamin binding"/>
    <property type="evidence" value="ECO:0007669"/>
    <property type="project" value="UniProtKB-KW"/>
</dbReference>